<dbReference type="GO" id="GO:0003824">
    <property type="term" value="F:catalytic activity"/>
    <property type="evidence" value="ECO:0007669"/>
    <property type="project" value="UniProtKB-ARBA"/>
</dbReference>
<dbReference type="OrthoDB" id="10036721at2759"/>
<dbReference type="Gene3D" id="1.50.10.10">
    <property type="match status" value="1"/>
</dbReference>
<reference evidence="3 4" key="1">
    <citation type="submission" date="2015-07" db="EMBL/GenBank/DDBJ databases">
        <title>Comparative genomics of the Sigatoka disease complex on banana suggests a link between parallel evolutionary changes in Pseudocercospora fijiensis and Pseudocercospora eumusae and increased virulence on the banana host.</title>
        <authorList>
            <person name="Chang T.-C."/>
            <person name="Salvucci A."/>
            <person name="Crous P.W."/>
            <person name="Stergiopoulos I."/>
        </authorList>
    </citation>
    <scope>NUCLEOTIDE SEQUENCE [LARGE SCALE GENOMIC DNA]</scope>
    <source>
        <strain evidence="3 4">CBS 114824</strain>
    </source>
</reference>
<dbReference type="InterPro" id="IPR035398">
    <property type="entry name" value="Bac_rhamnosid_C"/>
</dbReference>
<gene>
    <name evidence="3" type="ORF">AC578_380</name>
</gene>
<accession>A0A139HU31</accession>
<dbReference type="Proteomes" id="UP000070133">
    <property type="component" value="Unassembled WGS sequence"/>
</dbReference>
<evidence type="ECO:0000256" key="1">
    <source>
        <dbReference type="SAM" id="SignalP"/>
    </source>
</evidence>
<protein>
    <recommendedName>
        <fullName evidence="2">Alpha-L-rhamnosidase C-terminal domain-containing protein</fullName>
    </recommendedName>
</protein>
<dbReference type="Pfam" id="PF17390">
    <property type="entry name" value="Bac_rhamnosid_C"/>
    <property type="match status" value="1"/>
</dbReference>
<evidence type="ECO:0000313" key="3">
    <source>
        <dbReference type="EMBL" id="KXT05958.1"/>
    </source>
</evidence>
<feature type="signal peptide" evidence="1">
    <location>
        <begin position="1"/>
        <end position="16"/>
    </location>
</feature>
<comment type="caution">
    <text evidence="3">The sequence shown here is derived from an EMBL/GenBank/DDBJ whole genome shotgun (WGS) entry which is preliminary data.</text>
</comment>
<feature type="domain" description="Alpha-L-rhamnosidase C-terminal" evidence="2">
    <location>
        <begin position="744"/>
        <end position="821"/>
    </location>
</feature>
<feature type="chain" id="PRO_5007806967" description="Alpha-L-rhamnosidase C-terminal domain-containing protein" evidence="1">
    <location>
        <begin position="17"/>
        <end position="841"/>
    </location>
</feature>
<dbReference type="PANTHER" id="PTHR34987:SF4">
    <property type="entry name" value="ALPHA-L-RHAMNOSIDASE C-TERMINAL DOMAIN-CONTAINING PROTEIN"/>
    <property type="match status" value="1"/>
</dbReference>
<evidence type="ECO:0000313" key="4">
    <source>
        <dbReference type="Proteomes" id="UP000070133"/>
    </source>
</evidence>
<dbReference type="InterPro" id="IPR012341">
    <property type="entry name" value="6hp_glycosidase-like_sf"/>
</dbReference>
<dbReference type="GO" id="GO:0005975">
    <property type="term" value="P:carbohydrate metabolic process"/>
    <property type="evidence" value="ECO:0007669"/>
    <property type="project" value="InterPro"/>
</dbReference>
<dbReference type="Gene3D" id="2.60.420.10">
    <property type="entry name" value="Maltose phosphorylase, domain 3"/>
    <property type="match status" value="1"/>
</dbReference>
<name>A0A139HU31_9PEZI</name>
<dbReference type="SUPFAM" id="SSF48208">
    <property type="entry name" value="Six-hairpin glycosidases"/>
    <property type="match status" value="1"/>
</dbReference>
<dbReference type="EMBL" id="LFZN01000009">
    <property type="protein sequence ID" value="KXT05958.1"/>
    <property type="molecule type" value="Genomic_DNA"/>
</dbReference>
<proteinExistence type="predicted"/>
<keyword evidence="4" id="KW-1185">Reference proteome</keyword>
<dbReference type="InterPro" id="IPR008928">
    <property type="entry name" value="6-hairpin_glycosidase_sf"/>
</dbReference>
<dbReference type="PANTHER" id="PTHR34987">
    <property type="entry name" value="C, PUTATIVE (AFU_ORTHOLOGUE AFUA_3G02880)-RELATED"/>
    <property type="match status" value="1"/>
</dbReference>
<organism evidence="3 4">
    <name type="scientific">Pseudocercospora eumusae</name>
    <dbReference type="NCBI Taxonomy" id="321146"/>
    <lineage>
        <taxon>Eukaryota</taxon>
        <taxon>Fungi</taxon>
        <taxon>Dikarya</taxon>
        <taxon>Ascomycota</taxon>
        <taxon>Pezizomycotina</taxon>
        <taxon>Dothideomycetes</taxon>
        <taxon>Dothideomycetidae</taxon>
        <taxon>Mycosphaerellales</taxon>
        <taxon>Mycosphaerellaceae</taxon>
        <taxon>Pseudocercospora</taxon>
    </lineage>
</organism>
<dbReference type="STRING" id="321146.A0A139HU31"/>
<evidence type="ECO:0000259" key="2">
    <source>
        <dbReference type="Pfam" id="PF17390"/>
    </source>
</evidence>
<sequence length="841" mass="91286">MAMTIIGLLLPTFAAAFVDYGDVLPTSYSLADAYSLDTPLQYDQQPITLDSSSPILTISYGLEVAGFPFFDVEEISAPTQIEVKYAEDFTAFNNPYGDGPWTFSNGLSSSFRTETFNLTKPGRFEWSLVQGGQKWQTVELLTNTTITFRTLGLKLTSENIPSTNVAGQLVTSDSTYNKIWDLGARVVQAACIDVGNAPSTWQITSDGAYVLGQQTAQSSKGTNYGNYTLSFSTKIAKGGTGWRVASSVTPRGSLFYLTSNYPDESTLINTNRTLLPPNTLVYNYGFSIVNQSTLETGWNQYFAINTTIDEDTWYNISTTITSDGFSIAIDGTHVAFVSNFEAKALSAGSSSFITTTGVTDGTWGFGPWNGQAAYFKDVVVTAKNGTIIYNNPMTDESVLAEYNVAPLDSSVCLDGAKRDRLVWAGDFYHTTRVLGSSTARWDYVLGSIDFVMSFQRQEPPYKGFLPISANMGSRPEYSNAFISNYAGLIDYQDLFLAAIGHYFWSTGDTQGLQKHWSGIKDLFQARTEYIDPYSGLMAGENAFYFLGPVNGSAITGLAAYAYKSLIPLAEAYNDTSTASLLSQTSQNLTSALNSHLWNPHLGLYSLSLTSPSNFSQAGIAWSILSGAANNTQASSSLSHLSSLQLGCGYKSSSSDPTSPTTQLSPNIAGFTLEALFKTQSSPNNITKSFLDDFWSKMVTQPEYYSGASWEYLFPDGSPGIDLFTSLAHPWGAAPTYVLPEYLLGVQATSPGYKTWKLEPMLGALGLREVNGSVVTPYGKIYASWEIDGEDSAVVQVSGPKNGTSGVLVLPEEACVEGHEGKSGKIELNDGEARLKIRGWRT</sequence>
<dbReference type="AlphaFoldDB" id="A0A139HU31"/>
<keyword evidence="1" id="KW-0732">Signal</keyword>
<dbReference type="Gene3D" id="2.60.120.560">
    <property type="entry name" value="Exo-inulinase, domain 1"/>
    <property type="match status" value="1"/>
</dbReference>